<dbReference type="InterPro" id="IPR012338">
    <property type="entry name" value="Beta-lactam/transpept-like"/>
</dbReference>
<sequence length="380" mass="42356">MNIRKLTRLDDYMQKRAASIPGATIIIEHNGKRVYENNFGMDRKDSIYRIMSMTKPITALAAMILYERGMLDLMENVSTYIPSFADVKVASVGGFKNPDRQIIVRDLLNMTSGIVLPGDYGQAGQSMSKAYREARVQKRSGILKSNIDITSKFAESVLMFDPGTSVHYGLSADILAAIIEIVSGMKFSDFLAKEIFTPLNMSETDFKIDGDKAFRQAVMMGRPDANGKVTRADASTLQRFEMEAPFDEPWYESGGIGLYSTVEDYEHFCQMLLNKGSFHGKELIGRRTYQFMTSNHLTDDQLREFGRDGYGYGCYYNVLIDPIKAASNGAAGAIEVTGEAGTYFCVDPEEDLIIMYMSQMDGGADPAFIRGLRQIVYGAM</sequence>
<dbReference type="Gene3D" id="3.40.710.10">
    <property type="entry name" value="DD-peptidase/beta-lactamase superfamily"/>
    <property type="match status" value="1"/>
</dbReference>
<gene>
    <name evidence="2" type="ORF">SAMN04487884_101177</name>
</gene>
<dbReference type="RefSeq" id="WP_074753802.1">
    <property type="nucleotide sequence ID" value="NZ_FOGJ01000001.1"/>
</dbReference>
<accession>A0A1H9KUI6</accession>
<dbReference type="InterPro" id="IPR001466">
    <property type="entry name" value="Beta-lactam-related"/>
</dbReference>
<dbReference type="eggNOG" id="COG1680">
    <property type="taxonomic scope" value="Bacteria"/>
</dbReference>
<dbReference type="AlphaFoldDB" id="A0A1H9KUI6"/>
<dbReference type="InterPro" id="IPR050789">
    <property type="entry name" value="Diverse_Enzym_Activities"/>
</dbReference>
<feature type="domain" description="Beta-lactamase-related" evidence="1">
    <location>
        <begin position="10"/>
        <end position="367"/>
    </location>
</feature>
<dbReference type="Proteomes" id="UP000182584">
    <property type="component" value="Unassembled WGS sequence"/>
</dbReference>
<evidence type="ECO:0000313" key="2">
    <source>
        <dbReference type="EMBL" id="SER02881.1"/>
    </source>
</evidence>
<evidence type="ECO:0000259" key="1">
    <source>
        <dbReference type="Pfam" id="PF00144"/>
    </source>
</evidence>
<evidence type="ECO:0000313" key="3">
    <source>
        <dbReference type="Proteomes" id="UP000182584"/>
    </source>
</evidence>
<protein>
    <submittedName>
        <fullName evidence="2">CubicO group peptidase, beta-lactamase class C family</fullName>
    </submittedName>
</protein>
<dbReference type="PANTHER" id="PTHR43283">
    <property type="entry name" value="BETA-LACTAMASE-RELATED"/>
    <property type="match status" value="1"/>
</dbReference>
<reference evidence="2 3" key="1">
    <citation type="submission" date="2016-10" db="EMBL/GenBank/DDBJ databases">
        <authorList>
            <person name="de Groot N.N."/>
        </authorList>
    </citation>
    <scope>NUCLEOTIDE SEQUENCE [LARGE SCALE GENOMIC DNA]</scope>
    <source>
        <strain evidence="2 3">AR40</strain>
    </source>
</reference>
<dbReference type="Pfam" id="PF00144">
    <property type="entry name" value="Beta-lactamase"/>
    <property type="match status" value="1"/>
</dbReference>
<dbReference type="PANTHER" id="PTHR43283:SF3">
    <property type="entry name" value="BETA-LACTAMASE FAMILY PROTEIN (AFU_ORTHOLOGUE AFUA_5G07500)"/>
    <property type="match status" value="1"/>
</dbReference>
<dbReference type="SUPFAM" id="SSF56601">
    <property type="entry name" value="beta-lactamase/transpeptidase-like"/>
    <property type="match status" value="1"/>
</dbReference>
<dbReference type="OrthoDB" id="9797709at2"/>
<proteinExistence type="predicted"/>
<organism evidence="2 3">
    <name type="scientific">Butyrivibrio fibrisolvens</name>
    <dbReference type="NCBI Taxonomy" id="831"/>
    <lineage>
        <taxon>Bacteria</taxon>
        <taxon>Bacillati</taxon>
        <taxon>Bacillota</taxon>
        <taxon>Clostridia</taxon>
        <taxon>Lachnospirales</taxon>
        <taxon>Lachnospiraceae</taxon>
        <taxon>Butyrivibrio</taxon>
    </lineage>
</organism>
<dbReference type="EMBL" id="FOGJ01000001">
    <property type="protein sequence ID" value="SER02881.1"/>
    <property type="molecule type" value="Genomic_DNA"/>
</dbReference>
<name>A0A1H9KUI6_BUTFI</name>